<evidence type="ECO:0000256" key="1">
    <source>
        <dbReference type="ARBA" id="ARBA00004170"/>
    </source>
</evidence>
<dbReference type="InterPro" id="IPR011990">
    <property type="entry name" value="TPR-like_helical_dom_sf"/>
</dbReference>
<evidence type="ECO:0000256" key="8">
    <source>
        <dbReference type="ARBA" id="ARBA00042485"/>
    </source>
</evidence>
<keyword evidence="10" id="KW-1185">Reference proteome</keyword>
<evidence type="ECO:0000256" key="2">
    <source>
        <dbReference type="ARBA" id="ARBA00010050"/>
    </source>
</evidence>
<evidence type="ECO:0000256" key="7">
    <source>
        <dbReference type="ARBA" id="ARBA00040047"/>
    </source>
</evidence>
<dbReference type="GO" id="GO:0019905">
    <property type="term" value="F:syntaxin binding"/>
    <property type="evidence" value="ECO:0007669"/>
    <property type="project" value="TreeGrafter"/>
</dbReference>
<evidence type="ECO:0000313" key="11">
    <source>
        <dbReference type="WBParaSite" id="maker-uti_cns_0001869-snap-gene-0.4-mRNA-1"/>
    </source>
</evidence>
<dbReference type="PANTHER" id="PTHR13768">
    <property type="entry name" value="SOLUBLE NSF ATTACHMENT PROTEIN SNAP"/>
    <property type="match status" value="1"/>
</dbReference>
<evidence type="ECO:0000256" key="9">
    <source>
        <dbReference type="SAM" id="MobiDB-lite"/>
    </source>
</evidence>
<dbReference type="SUPFAM" id="SSF48452">
    <property type="entry name" value="TPR-like"/>
    <property type="match status" value="1"/>
</dbReference>
<comment type="similarity">
    <text evidence="2">Belongs to the SNAP family.</text>
</comment>
<evidence type="ECO:0000256" key="5">
    <source>
        <dbReference type="ARBA" id="ARBA00022927"/>
    </source>
</evidence>
<dbReference type="WBParaSite" id="maker-uti_cns_0001869-snap-gene-0.4-mRNA-1">
    <property type="protein sequence ID" value="maker-uti_cns_0001869-snap-gene-0.4-mRNA-1"/>
    <property type="gene ID" value="maker-uti_cns_0001869-snap-gene-0.4"/>
</dbReference>
<dbReference type="AlphaFoldDB" id="A0A1I8GH09"/>
<dbReference type="GO" id="GO:0016192">
    <property type="term" value="P:vesicle-mediated transport"/>
    <property type="evidence" value="ECO:0007669"/>
    <property type="project" value="UniProtKB-KW"/>
</dbReference>
<evidence type="ECO:0000313" key="10">
    <source>
        <dbReference type="Proteomes" id="UP000095280"/>
    </source>
</evidence>
<feature type="compositionally biased region" description="Acidic residues" evidence="9">
    <location>
        <begin position="300"/>
        <end position="310"/>
    </location>
</feature>
<feature type="region of interest" description="Disordered" evidence="9">
    <location>
        <begin position="279"/>
        <end position="310"/>
    </location>
</feature>
<dbReference type="InterPro" id="IPR000744">
    <property type="entry name" value="NSF_attach"/>
</dbReference>
<dbReference type="GO" id="GO:0005774">
    <property type="term" value="C:vacuolar membrane"/>
    <property type="evidence" value="ECO:0007669"/>
    <property type="project" value="TreeGrafter"/>
</dbReference>
<evidence type="ECO:0000256" key="3">
    <source>
        <dbReference type="ARBA" id="ARBA00022448"/>
    </source>
</evidence>
<evidence type="ECO:0000256" key="6">
    <source>
        <dbReference type="ARBA" id="ARBA00023136"/>
    </source>
</evidence>
<dbReference type="Gene3D" id="1.25.40.10">
    <property type="entry name" value="Tetratricopeptide repeat domain"/>
    <property type="match status" value="1"/>
</dbReference>
<keyword evidence="3" id="KW-0813">Transport</keyword>
<reference evidence="11" key="1">
    <citation type="submission" date="2016-11" db="UniProtKB">
        <authorList>
            <consortium name="WormBaseParasite"/>
        </authorList>
    </citation>
    <scope>IDENTIFICATION</scope>
</reference>
<comment type="subcellular location">
    <subcellularLocation>
        <location evidence="1">Membrane</location>
        <topology evidence="1">Peripheral membrane protein</topology>
    </subcellularLocation>
</comment>
<keyword evidence="5" id="KW-0653">Protein transport</keyword>
<dbReference type="GO" id="GO:0006886">
    <property type="term" value="P:intracellular protein transport"/>
    <property type="evidence" value="ECO:0007669"/>
    <property type="project" value="InterPro"/>
</dbReference>
<evidence type="ECO:0000256" key="4">
    <source>
        <dbReference type="ARBA" id="ARBA00022892"/>
    </source>
</evidence>
<organism evidence="10 11">
    <name type="scientific">Macrostomum lignano</name>
    <dbReference type="NCBI Taxonomy" id="282301"/>
    <lineage>
        <taxon>Eukaryota</taxon>
        <taxon>Metazoa</taxon>
        <taxon>Spiralia</taxon>
        <taxon>Lophotrochozoa</taxon>
        <taxon>Platyhelminthes</taxon>
        <taxon>Rhabditophora</taxon>
        <taxon>Macrostomorpha</taxon>
        <taxon>Macrostomida</taxon>
        <taxon>Macrostomidae</taxon>
        <taxon>Macrostomum</taxon>
    </lineage>
</organism>
<accession>A0A1I8GH09</accession>
<dbReference type="Proteomes" id="UP000095280">
    <property type="component" value="Unplaced"/>
</dbReference>
<dbReference type="GO" id="GO:0031201">
    <property type="term" value="C:SNARE complex"/>
    <property type="evidence" value="ECO:0007669"/>
    <property type="project" value="TreeGrafter"/>
</dbReference>
<dbReference type="Pfam" id="PF14938">
    <property type="entry name" value="SNAP"/>
    <property type="match status" value="1"/>
</dbReference>
<keyword evidence="4" id="KW-0931">ER-Golgi transport</keyword>
<keyword evidence="6" id="KW-0472">Membrane</keyword>
<dbReference type="PANTHER" id="PTHR13768:SF2">
    <property type="entry name" value="GAMMA-SOLUBLE NSF ATTACHMENT PROTEIN"/>
    <property type="match status" value="1"/>
</dbReference>
<protein>
    <recommendedName>
        <fullName evidence="7">Gamma-soluble NSF attachment protein</fullName>
    </recommendedName>
    <alternativeName>
        <fullName evidence="8">N-ethylmaleimide-sensitive factor attachment protein gamma</fullName>
    </alternativeName>
</protein>
<dbReference type="GO" id="GO:0005483">
    <property type="term" value="F:soluble NSF attachment protein activity"/>
    <property type="evidence" value="ECO:0007669"/>
    <property type="project" value="TreeGrafter"/>
</dbReference>
<sequence>MSSKIAEAEQHIKAAEDSLKTGLLKMRRSPDYDSAADEYAKAAAAFRAAREFKRSQQMLVKTADITANHLKNLFHAAKHLETAALLAKEVKNYEEAAEWLAKAGRMLRENGNPDSASLMLEKGAKMLEEPLPEASARLYSDSAEAADIEDKVGQAAQCLGHACRMLIRAGKLDAAADVARRRVGQAGRDSNPDTLSKAVLALVVVELGRGDLVAARKAFNDSVHVSSFQTGDDCGPLQTLLEACEQMDGDRGRQALQNPVFRYMDNEFAKLARSIRLPEARQKPSAAGGAAAEAAGAGAEDAEEFDGGLC</sequence>
<name>A0A1I8GH09_9PLAT</name>
<proteinExistence type="inferred from homology"/>
<feature type="compositionally biased region" description="Low complexity" evidence="9">
    <location>
        <begin position="286"/>
        <end position="299"/>
    </location>
</feature>